<keyword evidence="17" id="KW-0735">Signal-anchor</keyword>
<evidence type="ECO:0000256" key="23">
    <source>
        <dbReference type="ARBA" id="ARBA00023316"/>
    </source>
</evidence>
<comment type="pathway">
    <text evidence="3">Cell wall biogenesis; peptidoglycan biosynthesis.</text>
</comment>
<keyword evidence="13" id="KW-0808">Transferase</keyword>
<evidence type="ECO:0000256" key="10">
    <source>
        <dbReference type="ARBA" id="ARBA00022645"/>
    </source>
</evidence>
<keyword evidence="8" id="KW-1003">Cell membrane</keyword>
<keyword evidence="9" id="KW-0997">Cell inner membrane</keyword>
<dbReference type="Proteomes" id="UP001501321">
    <property type="component" value="Unassembled WGS sequence"/>
</dbReference>
<evidence type="ECO:0000256" key="5">
    <source>
        <dbReference type="ARBA" id="ARBA00007739"/>
    </source>
</evidence>
<evidence type="ECO:0000256" key="18">
    <source>
        <dbReference type="ARBA" id="ARBA00022984"/>
    </source>
</evidence>
<keyword evidence="15" id="KW-0378">Hydrolase</keyword>
<evidence type="ECO:0000256" key="6">
    <source>
        <dbReference type="ARBA" id="ARBA00012448"/>
    </source>
</evidence>
<evidence type="ECO:0000256" key="16">
    <source>
        <dbReference type="ARBA" id="ARBA00022960"/>
    </source>
</evidence>
<dbReference type="InterPro" id="IPR023346">
    <property type="entry name" value="Lysozyme-like_dom_sf"/>
</dbReference>
<keyword evidence="16" id="KW-0133">Cell shape</keyword>
<keyword evidence="22" id="KW-0511">Multifunctional enzyme</keyword>
<feature type="domain" description="Penicillin-binding protein OB-like" evidence="30">
    <location>
        <begin position="317"/>
        <end position="426"/>
    </location>
</feature>
<dbReference type="InterPro" id="IPR001264">
    <property type="entry name" value="Glyco_trans_51"/>
</dbReference>
<evidence type="ECO:0000256" key="3">
    <source>
        <dbReference type="ARBA" id="ARBA00004752"/>
    </source>
</evidence>
<gene>
    <name evidence="31" type="ORF">GCM10023095_19040</name>
</gene>
<dbReference type="InterPro" id="IPR050396">
    <property type="entry name" value="Glycosyltr_51/Transpeptidase"/>
</dbReference>
<feature type="domain" description="Penicillin-binding protein transpeptidase" evidence="28">
    <location>
        <begin position="431"/>
        <end position="719"/>
    </location>
</feature>
<dbReference type="SUPFAM" id="SSF56601">
    <property type="entry name" value="beta-lactamase/transpeptidase-like"/>
    <property type="match status" value="1"/>
</dbReference>
<comment type="similarity">
    <text evidence="4">In the C-terminal section; belongs to the transpeptidase family.</text>
</comment>
<evidence type="ECO:0000313" key="32">
    <source>
        <dbReference type="Proteomes" id="UP001501321"/>
    </source>
</evidence>
<evidence type="ECO:0000256" key="13">
    <source>
        <dbReference type="ARBA" id="ARBA00022679"/>
    </source>
</evidence>
<dbReference type="PANTHER" id="PTHR32282:SF27">
    <property type="entry name" value="PENICILLIN-BINDING PROTEIN 1A"/>
    <property type="match status" value="1"/>
</dbReference>
<evidence type="ECO:0000259" key="29">
    <source>
        <dbReference type="Pfam" id="PF00912"/>
    </source>
</evidence>
<dbReference type="PANTHER" id="PTHR32282">
    <property type="entry name" value="BINDING PROTEIN TRANSPEPTIDASE, PUTATIVE-RELATED"/>
    <property type="match status" value="1"/>
</dbReference>
<feature type="domain" description="Glycosyl transferase family 51" evidence="29">
    <location>
        <begin position="56"/>
        <end position="230"/>
    </location>
</feature>
<keyword evidence="18" id="KW-0573">Peptidoglycan synthesis</keyword>
<evidence type="ECO:0000256" key="21">
    <source>
        <dbReference type="ARBA" id="ARBA00023251"/>
    </source>
</evidence>
<evidence type="ECO:0000256" key="7">
    <source>
        <dbReference type="ARBA" id="ARBA00018638"/>
    </source>
</evidence>
<evidence type="ECO:0000256" key="11">
    <source>
        <dbReference type="ARBA" id="ARBA00022670"/>
    </source>
</evidence>
<dbReference type="Gene3D" id="1.10.3810.10">
    <property type="entry name" value="Biosynthetic peptidoglycan transglycosylase-like"/>
    <property type="match status" value="1"/>
</dbReference>
<dbReference type="EC" id="2.4.99.28" evidence="25"/>
<evidence type="ECO:0000256" key="9">
    <source>
        <dbReference type="ARBA" id="ARBA00022519"/>
    </source>
</evidence>
<dbReference type="InterPro" id="IPR031376">
    <property type="entry name" value="PCB_OB"/>
</dbReference>
<evidence type="ECO:0000256" key="19">
    <source>
        <dbReference type="ARBA" id="ARBA00022989"/>
    </source>
</evidence>
<dbReference type="NCBIfam" id="TIGR02074">
    <property type="entry name" value="PBP_1a_fam"/>
    <property type="match status" value="1"/>
</dbReference>
<reference evidence="32" key="1">
    <citation type="journal article" date="2019" name="Int. J. Syst. Evol. Microbiol.">
        <title>The Global Catalogue of Microorganisms (GCM) 10K type strain sequencing project: providing services to taxonomists for standard genome sequencing and annotation.</title>
        <authorList>
            <consortium name="The Broad Institute Genomics Platform"/>
            <consortium name="The Broad Institute Genome Sequencing Center for Infectious Disease"/>
            <person name="Wu L."/>
            <person name="Ma J."/>
        </authorList>
    </citation>
    <scope>NUCLEOTIDE SEQUENCE [LARGE SCALE GENOMIC DNA]</scope>
    <source>
        <strain evidence="32">JCM 32226</strain>
    </source>
</reference>
<dbReference type="EC" id="3.4.16.4" evidence="6"/>
<dbReference type="SUPFAM" id="SSF53955">
    <property type="entry name" value="Lysozyme-like"/>
    <property type="match status" value="1"/>
</dbReference>
<keyword evidence="14" id="KW-0812">Transmembrane</keyword>
<dbReference type="Pfam" id="PF00912">
    <property type="entry name" value="Transgly"/>
    <property type="match status" value="1"/>
</dbReference>
<keyword evidence="20" id="KW-0472">Membrane</keyword>
<evidence type="ECO:0000259" key="30">
    <source>
        <dbReference type="Pfam" id="PF17092"/>
    </source>
</evidence>
<evidence type="ECO:0000313" key="31">
    <source>
        <dbReference type="EMBL" id="GAA4499240.1"/>
    </source>
</evidence>
<feature type="region of interest" description="Disordered" evidence="27">
    <location>
        <begin position="789"/>
        <end position="836"/>
    </location>
</feature>
<evidence type="ECO:0000256" key="26">
    <source>
        <dbReference type="ARBA" id="ARBA00049902"/>
    </source>
</evidence>
<evidence type="ECO:0000256" key="4">
    <source>
        <dbReference type="ARBA" id="ARBA00007090"/>
    </source>
</evidence>
<keyword evidence="11" id="KW-0645">Protease</keyword>
<evidence type="ECO:0000256" key="12">
    <source>
        <dbReference type="ARBA" id="ARBA00022676"/>
    </source>
</evidence>
<keyword evidence="21" id="KW-0046">Antibiotic resistance</keyword>
<comment type="catalytic activity">
    <reaction evidence="24">
        <text>Preferential cleavage: (Ac)2-L-Lys-D-Ala-|-D-Ala. Also transpeptidation of peptidyl-alanyl moieties that are N-acyl substituents of D-alanine.</text>
        <dbReference type="EC" id="3.4.16.4"/>
    </reaction>
</comment>
<evidence type="ECO:0000256" key="1">
    <source>
        <dbReference type="ARBA" id="ARBA00002624"/>
    </source>
</evidence>
<evidence type="ECO:0000256" key="20">
    <source>
        <dbReference type="ARBA" id="ARBA00023136"/>
    </source>
</evidence>
<dbReference type="Pfam" id="PF00905">
    <property type="entry name" value="Transpeptidase"/>
    <property type="match status" value="1"/>
</dbReference>
<evidence type="ECO:0000256" key="27">
    <source>
        <dbReference type="SAM" id="MobiDB-lite"/>
    </source>
</evidence>
<evidence type="ECO:0000256" key="17">
    <source>
        <dbReference type="ARBA" id="ARBA00022968"/>
    </source>
</evidence>
<dbReference type="InterPro" id="IPR036950">
    <property type="entry name" value="PBP_transglycosylase"/>
</dbReference>
<evidence type="ECO:0000256" key="25">
    <source>
        <dbReference type="ARBA" id="ARBA00044770"/>
    </source>
</evidence>
<comment type="similarity">
    <text evidence="5">In the N-terminal section; belongs to the glycosyltransferase 51 family.</text>
</comment>
<sequence>MMKWLKRLFWLMLLMFALGVAAVAAFYFHLEKDLPDVSSLKDASLETPMRVYSRDGKLIAEFGEIRRIPLQYDEIPEQLRHAFLAIEDSRFYEHPGIDLIGITRAFVVWMTTGQMRQGASTITQQVARNFFLSREKTLLRKVKEVFLAWRIEQELSKNEILALYLNKIPLGYRSYGIGAAAQVYYGKEVKDLTLGQMAVLAGLPKAPSMLNPIRSPQRALARRNLVLQRMLQLGMIDQAQHDAAAAEPIKTRYHGAEVQLDAPYLAEMVRSQMVEQYGDQAYIQGLNIYTTVTATRQQAANDALFKGLLDYDQRHGYRGPAKSLWAKGATPWSNEQIFAHLDEVGSIDPFEPGVVVKVGERYVDVLLKGGLEARIEWEGLSWARPFISDSRQGAAPRKAADILRTGDQIWVWPETESKLCLVQIPDANAALIALDPIDGAVEAISGGFSFQVSKFNRALQARRQVGSNIKPFLYSTALDHGFTLASIINDAPINQWDAGSGKAWQPKNSPPIYDGPISLREALAKSKNVVSVRLLRSIGIDTFHERLQALGFPASSLQRNESISLGSVEFTPMELVSGYAILANGGFKVAPYFIDRIEDAQGQRLFEATPQSACRGCGQLAQRSLNSAQAYLDEPANWQASCPIDPTLTPAPQIISEANSALITEAMHSAIYGGSDRGLGGWLGTGWRAAKALQRPDLAGKTGTTNESKDAWFSGFAPEVVATAWIGFDDHRRKLGRTAQGGEFGASAAQPIWIEFMKQALQGVPVQLPPKPEEVITVRIDKATGYLSQREDASSRNEFFQKGTEPKQLAPQEGVLFGHGENTDAPADDNSAEDIF</sequence>
<dbReference type="InterPro" id="IPR012338">
    <property type="entry name" value="Beta-lactam/transpept-like"/>
</dbReference>
<evidence type="ECO:0000256" key="15">
    <source>
        <dbReference type="ARBA" id="ARBA00022801"/>
    </source>
</evidence>
<evidence type="ECO:0000256" key="8">
    <source>
        <dbReference type="ARBA" id="ARBA00022475"/>
    </source>
</evidence>
<keyword evidence="12" id="KW-0328">Glycosyltransferase</keyword>
<keyword evidence="32" id="KW-1185">Reference proteome</keyword>
<evidence type="ECO:0000256" key="22">
    <source>
        <dbReference type="ARBA" id="ARBA00023268"/>
    </source>
</evidence>
<name>A0ABP8Q8V2_9GAMM</name>
<keyword evidence="19" id="KW-1133">Transmembrane helix</keyword>
<feature type="compositionally biased region" description="Acidic residues" evidence="27">
    <location>
        <begin position="826"/>
        <end position="836"/>
    </location>
</feature>
<comment type="catalytic activity">
    <reaction evidence="26">
        <text>[GlcNAc-(1-&gt;4)-Mur2Ac(oyl-L-Ala-gamma-D-Glu-L-Lys-D-Ala-D-Ala)](n)-di-trans,octa-cis-undecaprenyl diphosphate + beta-D-GlcNAc-(1-&gt;4)-Mur2Ac(oyl-L-Ala-gamma-D-Glu-L-Lys-D-Ala-D-Ala)-di-trans,octa-cis-undecaprenyl diphosphate = [GlcNAc-(1-&gt;4)-Mur2Ac(oyl-L-Ala-gamma-D-Glu-L-Lys-D-Ala-D-Ala)](n+1)-di-trans,octa-cis-undecaprenyl diphosphate + di-trans,octa-cis-undecaprenyl diphosphate + H(+)</text>
        <dbReference type="Rhea" id="RHEA:23708"/>
        <dbReference type="Rhea" id="RHEA-COMP:9602"/>
        <dbReference type="Rhea" id="RHEA-COMP:9603"/>
        <dbReference type="ChEBI" id="CHEBI:15378"/>
        <dbReference type="ChEBI" id="CHEBI:58405"/>
        <dbReference type="ChEBI" id="CHEBI:60033"/>
        <dbReference type="ChEBI" id="CHEBI:78435"/>
        <dbReference type="EC" id="2.4.99.28"/>
    </reaction>
</comment>
<comment type="caution">
    <text evidence="31">The sequence shown here is derived from an EMBL/GenBank/DDBJ whole genome shotgun (WGS) entry which is preliminary data.</text>
</comment>
<dbReference type="RefSeq" id="WP_345012415.1">
    <property type="nucleotide sequence ID" value="NZ_BAABFC010000012.1"/>
</dbReference>
<evidence type="ECO:0000256" key="14">
    <source>
        <dbReference type="ARBA" id="ARBA00022692"/>
    </source>
</evidence>
<comment type="subcellular location">
    <subcellularLocation>
        <location evidence="2">Cell inner membrane</location>
        <topology evidence="2">Single-pass type II membrane protein</topology>
    </subcellularLocation>
</comment>
<evidence type="ECO:0000259" key="28">
    <source>
        <dbReference type="Pfam" id="PF00905"/>
    </source>
</evidence>
<dbReference type="InterPro" id="IPR001460">
    <property type="entry name" value="PCN-bd_Tpept"/>
</dbReference>
<comment type="function">
    <text evidence="1">Cell wall formation. Synthesis of cross-linked peptidoglycan from the lipid intermediates. The enzyme has a penicillin-insensitive transglycosylase N-terminal domain (formation of linear glycan strands) and a penicillin-sensitive transpeptidase C-terminal domain (cross-linking of the peptide subunits).</text>
</comment>
<keyword evidence="10" id="KW-0121">Carboxypeptidase</keyword>
<evidence type="ECO:0000256" key="2">
    <source>
        <dbReference type="ARBA" id="ARBA00004249"/>
    </source>
</evidence>
<proteinExistence type="inferred from homology"/>
<organism evidence="31 32">
    <name type="scientific">Pseudaeromonas paramecii</name>
    <dbReference type="NCBI Taxonomy" id="2138166"/>
    <lineage>
        <taxon>Bacteria</taxon>
        <taxon>Pseudomonadati</taxon>
        <taxon>Pseudomonadota</taxon>
        <taxon>Gammaproteobacteria</taxon>
        <taxon>Aeromonadales</taxon>
        <taxon>Aeromonadaceae</taxon>
        <taxon>Pseudaeromonas</taxon>
    </lineage>
</organism>
<dbReference type="EMBL" id="BAABFC010000012">
    <property type="protein sequence ID" value="GAA4499240.1"/>
    <property type="molecule type" value="Genomic_DNA"/>
</dbReference>
<protein>
    <recommendedName>
        <fullName evidence="7">Penicillin-binding protein 1A</fullName>
        <ecNumber evidence="25">2.4.99.28</ecNumber>
        <ecNumber evidence="6">3.4.16.4</ecNumber>
    </recommendedName>
</protein>
<keyword evidence="23" id="KW-0961">Cell wall biogenesis/degradation</keyword>
<evidence type="ECO:0000256" key="24">
    <source>
        <dbReference type="ARBA" id="ARBA00034000"/>
    </source>
</evidence>
<dbReference type="Pfam" id="PF17092">
    <property type="entry name" value="PCB_OB"/>
    <property type="match status" value="1"/>
</dbReference>
<dbReference type="Gene3D" id="3.40.710.10">
    <property type="entry name" value="DD-peptidase/beta-lactamase superfamily"/>
    <property type="match status" value="2"/>
</dbReference>
<accession>A0ABP8Q8V2</accession>